<evidence type="ECO:0000313" key="3">
    <source>
        <dbReference type="Proteomes" id="UP001055101"/>
    </source>
</evidence>
<dbReference type="NCBIfam" id="NF047412">
    <property type="entry name" value="sig_GCG_CRPN_rpt"/>
    <property type="match status" value="1"/>
</dbReference>
<feature type="chain" id="PRO_5046651652" evidence="1">
    <location>
        <begin position="23"/>
        <end position="90"/>
    </location>
</feature>
<reference evidence="2" key="1">
    <citation type="journal article" date="2021" name="Front. Microbiol.">
        <title>Comprehensive Comparative Genomics and Phenotyping of Methylobacterium Species.</title>
        <authorList>
            <person name="Alessa O."/>
            <person name="Ogura Y."/>
            <person name="Fujitani Y."/>
            <person name="Takami H."/>
            <person name="Hayashi T."/>
            <person name="Sahin N."/>
            <person name="Tani A."/>
        </authorList>
    </citation>
    <scope>NUCLEOTIDE SEQUENCE</scope>
    <source>
        <strain evidence="2">DSM 23674</strain>
    </source>
</reference>
<dbReference type="RefSeq" id="WP_238231745.1">
    <property type="nucleotide sequence ID" value="NZ_BPRA01000008.1"/>
</dbReference>
<name>A0ABQ4TJP6_9HYPH</name>
<evidence type="ECO:0000256" key="1">
    <source>
        <dbReference type="SAM" id="SignalP"/>
    </source>
</evidence>
<feature type="signal peptide" evidence="1">
    <location>
        <begin position="1"/>
        <end position="22"/>
    </location>
</feature>
<sequence length="90" mass="9020">MKITGMIAAASVMLLAGGAAQAAPLAPAPLSGDAGITLVRGGCGFGAHRGPFGGCRLNNGPRGDMRRALTGAPGGCPPGRYRIRGICRFR</sequence>
<protein>
    <submittedName>
        <fullName evidence="2">Uncharacterized protein</fullName>
    </submittedName>
</protein>
<proteinExistence type="predicted"/>
<dbReference type="InterPro" id="IPR058110">
    <property type="entry name" value="GCG_CRPN_dom"/>
</dbReference>
<reference evidence="2" key="2">
    <citation type="submission" date="2021-08" db="EMBL/GenBank/DDBJ databases">
        <authorList>
            <person name="Tani A."/>
            <person name="Ola A."/>
            <person name="Ogura Y."/>
            <person name="Katsura K."/>
            <person name="Hayashi T."/>
        </authorList>
    </citation>
    <scope>NUCLEOTIDE SEQUENCE</scope>
    <source>
        <strain evidence="2">DSM 23674</strain>
    </source>
</reference>
<evidence type="ECO:0000313" key="2">
    <source>
        <dbReference type="EMBL" id="GJE55498.1"/>
    </source>
</evidence>
<dbReference type="EMBL" id="BPRA01000008">
    <property type="protein sequence ID" value="GJE55498.1"/>
    <property type="molecule type" value="Genomic_DNA"/>
</dbReference>
<keyword evidence="3" id="KW-1185">Reference proteome</keyword>
<accession>A0ABQ4TJP6</accession>
<gene>
    <name evidence="2" type="ORF">EKPJFOCH_1989</name>
</gene>
<dbReference type="Proteomes" id="UP001055101">
    <property type="component" value="Unassembled WGS sequence"/>
</dbReference>
<organism evidence="2 3">
    <name type="scientific">Methylobacterium thuringiense</name>
    <dbReference type="NCBI Taxonomy" id="1003091"/>
    <lineage>
        <taxon>Bacteria</taxon>
        <taxon>Pseudomonadati</taxon>
        <taxon>Pseudomonadota</taxon>
        <taxon>Alphaproteobacteria</taxon>
        <taxon>Hyphomicrobiales</taxon>
        <taxon>Methylobacteriaceae</taxon>
        <taxon>Methylobacterium</taxon>
    </lineage>
</organism>
<comment type="caution">
    <text evidence="2">The sequence shown here is derived from an EMBL/GenBank/DDBJ whole genome shotgun (WGS) entry which is preliminary data.</text>
</comment>
<keyword evidence="1" id="KW-0732">Signal</keyword>